<proteinExistence type="inferred from homology"/>
<dbReference type="InterPro" id="IPR027417">
    <property type="entry name" value="P-loop_NTPase"/>
</dbReference>
<keyword evidence="1 11" id="KW-0540">Nuclease</keyword>
<dbReference type="Gene3D" id="1.10.10.1020">
    <property type="entry name" value="RecBCD complex, subunit RecD, N-terminal domain"/>
    <property type="match status" value="1"/>
</dbReference>
<sequence length="666" mass="71975">MIRRIDTLSGDLFADAAPLVLDRVALFEHLNHWTSQHWLRQLDTAFARFLADLDPQASPAVLLAATLLAHMEGRGHSCLMLDELAHDPATLLAWPVAGLNAWQSIAPAMPGHAAGWQAELGRSTVVTTDPATSNAPLVLAGTRLYLRRYHGYEQSVANAVRQRTAHAQGEHDALVRQWLDRLFEHDPANQPDWQKMACAIGTRGQLAVVTGGPGTGKTYTVARLLALLLATADHPDTLRVALAAPTGKAAARLKQSIDGALQDLQQKVGADLALTAFAERVGAARTLHSLLGARPDTRKFRHHAGNPLEVDVLIVDEASMIHLEMMAALLDALPAHARLILLGDKDQLASVEAGAVLGDLCRDAEAGRYTGATVDFVSRTTGQTLPAQYLGQGNALAQQTVMLRVSRRFGGPIGQLALAVNRGDAPAALAVLMDHHAAVQWRNRANPQAVVELALSGRAGAPGGYASYLEVVKQRPPDVPEHESWVRAVLGAFERFRVLCAVREGDWGVAGLNKAIETELARHDWLPRNRGEWYTGRPVMITRNDPGMKVYNGDIGIALPDPATDALRVYFLDGQDIRSVLASRLADVETAFAMTVHKSQGSEFEHTVLALPVDAGQILTRELVYTGITRARQYFTLVSASQQGFEDALGRQTRRASGLYEGLAGA</sequence>
<dbReference type="Pfam" id="PF13538">
    <property type="entry name" value="UvrD_C_2"/>
    <property type="match status" value="1"/>
</dbReference>
<dbReference type="Proteomes" id="UP000637267">
    <property type="component" value="Unassembled WGS sequence"/>
</dbReference>
<evidence type="ECO:0000256" key="10">
    <source>
        <dbReference type="ARBA" id="ARBA00023235"/>
    </source>
</evidence>
<evidence type="ECO:0000256" key="7">
    <source>
        <dbReference type="ARBA" id="ARBA00022840"/>
    </source>
</evidence>
<dbReference type="InterPro" id="IPR049550">
    <property type="entry name" value="RecD_N"/>
</dbReference>
<comment type="function">
    <text evidence="11">A helicase/nuclease that prepares dsDNA breaks (DSB) for recombinational DNA repair. Binds to DSBs and unwinds DNA via a highly rapid and processive ATP-dependent bidirectional helicase activity. Unwinds dsDNA until it encounters a Chi (crossover hotspot instigator) sequence from the 3' direction. Cuts ssDNA a few nucleotides 3' to the Chi site. The properties and activities of the enzyme are changed at Chi. The Chi-altered holoenzyme produces a long 3'-ssDNA overhang and facilitates RecA-binding to the ssDNA for homologous DNA recombination and repair. Holoenzyme degrades any linearized DNA that is unable to undergo homologous recombination. In the holoenzyme this subunit has ssDNA-dependent ATPase and 5'-3' helicase activity. When added to pre-assembled RecBC greatly stimulates nuclease activity and augments holoenzyme processivity. Negatively regulates the RecA-loading ability of RecBCD.</text>
</comment>
<keyword evidence="9 11" id="KW-0234">DNA repair</keyword>
<organism evidence="13 14">
    <name type="scientific">Silvimonas iriomotensis</name>
    <dbReference type="NCBI Taxonomy" id="449662"/>
    <lineage>
        <taxon>Bacteria</taxon>
        <taxon>Pseudomonadati</taxon>
        <taxon>Pseudomonadota</taxon>
        <taxon>Betaproteobacteria</taxon>
        <taxon>Neisseriales</taxon>
        <taxon>Chitinibacteraceae</taxon>
        <taxon>Silvimonas</taxon>
    </lineage>
</organism>
<evidence type="ECO:0000256" key="4">
    <source>
        <dbReference type="ARBA" id="ARBA00022801"/>
    </source>
</evidence>
<reference evidence="14" key="1">
    <citation type="journal article" date="2019" name="Int. J. Syst. Evol. Microbiol.">
        <title>The Global Catalogue of Microorganisms (GCM) 10K type strain sequencing project: providing services to taxonomists for standard genome sequencing and annotation.</title>
        <authorList>
            <consortium name="The Broad Institute Genomics Platform"/>
            <consortium name="The Broad Institute Genome Sequencing Center for Infectious Disease"/>
            <person name="Wu L."/>
            <person name="Ma J."/>
        </authorList>
    </citation>
    <scope>NUCLEOTIDE SEQUENCE [LARGE SCALE GENOMIC DNA]</scope>
    <source>
        <strain evidence="14">CGMCC 1.8859</strain>
    </source>
</reference>
<evidence type="ECO:0000256" key="1">
    <source>
        <dbReference type="ARBA" id="ARBA00022722"/>
    </source>
</evidence>
<dbReference type="CDD" id="cd17933">
    <property type="entry name" value="DEXSc_RecD-like"/>
    <property type="match status" value="1"/>
</dbReference>
<comment type="miscellaneous">
    <text evidence="11">In the RecBCD complex, RecB has a slow 3'-5' helicase, an exonuclease activity and loads RecA onto ssDNA, RecD has a fast 5'-3' helicase activity, while RecC stimulates the ATPase and processivity of the RecB helicase and contributes to recognition of the Chi site.</text>
</comment>
<protein>
    <recommendedName>
        <fullName evidence="11">RecBCD enzyme subunit RecD</fullName>
        <ecNumber evidence="11">5.6.2.3</ecNumber>
    </recommendedName>
    <alternativeName>
        <fullName evidence="11">DNA 5'-3' helicase subunit RecD</fullName>
    </alternativeName>
    <alternativeName>
        <fullName evidence="11">Exonuclease V subunit RecD</fullName>
        <shortName evidence="11">ExoV subunit RecD</shortName>
    </alternativeName>
    <alternativeName>
        <fullName evidence="11">Helicase/nuclease RecBCD subunit RecD</fullName>
    </alternativeName>
</protein>
<dbReference type="Pfam" id="PF13245">
    <property type="entry name" value="AAA_19"/>
    <property type="match status" value="1"/>
</dbReference>
<evidence type="ECO:0000313" key="14">
    <source>
        <dbReference type="Proteomes" id="UP000637267"/>
    </source>
</evidence>
<evidence type="ECO:0000256" key="3">
    <source>
        <dbReference type="ARBA" id="ARBA00022763"/>
    </source>
</evidence>
<dbReference type="NCBIfam" id="TIGR01447">
    <property type="entry name" value="recD"/>
    <property type="match status" value="1"/>
</dbReference>
<evidence type="ECO:0000256" key="9">
    <source>
        <dbReference type="ARBA" id="ARBA00023204"/>
    </source>
</evidence>
<dbReference type="SMART" id="SM00382">
    <property type="entry name" value="AAA"/>
    <property type="match status" value="1"/>
</dbReference>
<feature type="binding site" evidence="11">
    <location>
        <begin position="211"/>
        <end position="218"/>
    </location>
    <ligand>
        <name>ATP</name>
        <dbReference type="ChEBI" id="CHEBI:30616"/>
    </ligand>
</feature>
<dbReference type="InterPro" id="IPR006344">
    <property type="entry name" value="RecD"/>
</dbReference>
<name>A0ABQ2P7Y8_9NEIS</name>
<keyword evidence="10 11" id="KW-0413">Isomerase</keyword>
<dbReference type="PANTHER" id="PTHR43788:SF6">
    <property type="entry name" value="DNA HELICASE B"/>
    <property type="match status" value="1"/>
</dbReference>
<keyword evidence="7 11" id="KW-0067">ATP-binding</keyword>
<evidence type="ECO:0000259" key="12">
    <source>
        <dbReference type="SMART" id="SM00382"/>
    </source>
</evidence>
<evidence type="ECO:0000256" key="8">
    <source>
        <dbReference type="ARBA" id="ARBA00023125"/>
    </source>
</evidence>
<comment type="subunit">
    <text evidence="11">Heterotrimer of RecB, RecC and RecD. All subunits contribute to DNA-binding.</text>
</comment>
<keyword evidence="14" id="KW-1185">Reference proteome</keyword>
<evidence type="ECO:0000256" key="5">
    <source>
        <dbReference type="ARBA" id="ARBA00022806"/>
    </source>
</evidence>
<dbReference type="EC" id="5.6.2.3" evidence="11"/>
<accession>A0ABQ2P7Y8</accession>
<evidence type="ECO:0000313" key="13">
    <source>
        <dbReference type="EMBL" id="GGP20339.1"/>
    </source>
</evidence>
<dbReference type="Pfam" id="PF21185">
    <property type="entry name" value="RecD_N"/>
    <property type="match status" value="1"/>
</dbReference>
<comment type="catalytic activity">
    <reaction evidence="11">
        <text>ATP + H2O = ADP + phosphate + H(+)</text>
        <dbReference type="Rhea" id="RHEA:13065"/>
        <dbReference type="ChEBI" id="CHEBI:15377"/>
        <dbReference type="ChEBI" id="CHEBI:15378"/>
        <dbReference type="ChEBI" id="CHEBI:30616"/>
        <dbReference type="ChEBI" id="CHEBI:43474"/>
        <dbReference type="ChEBI" id="CHEBI:456216"/>
        <dbReference type="EC" id="5.6.2.3"/>
    </reaction>
</comment>
<dbReference type="Gene3D" id="3.40.50.300">
    <property type="entry name" value="P-loop containing nucleotide triphosphate hydrolases"/>
    <property type="match status" value="3"/>
</dbReference>
<gene>
    <name evidence="11 13" type="primary">recD</name>
    <name evidence="13" type="ORF">GCM10010970_14730</name>
</gene>
<evidence type="ECO:0000256" key="2">
    <source>
        <dbReference type="ARBA" id="ARBA00022741"/>
    </source>
</evidence>
<comment type="caution">
    <text evidence="13">The sequence shown here is derived from an EMBL/GenBank/DDBJ whole genome shotgun (WGS) entry which is preliminary data.</text>
</comment>
<dbReference type="InterPro" id="IPR027785">
    <property type="entry name" value="UvrD-like_helicase_C"/>
</dbReference>
<keyword evidence="2 11" id="KW-0547">Nucleotide-binding</keyword>
<keyword evidence="8 11" id="KW-0238">DNA-binding</keyword>
<evidence type="ECO:0000256" key="6">
    <source>
        <dbReference type="ARBA" id="ARBA00022839"/>
    </source>
</evidence>
<keyword evidence="3 11" id="KW-0227">DNA damage</keyword>
<keyword evidence="4 11" id="KW-0378">Hydrolase</keyword>
<dbReference type="EMBL" id="BMLX01000002">
    <property type="protein sequence ID" value="GGP20339.1"/>
    <property type="molecule type" value="Genomic_DNA"/>
</dbReference>
<keyword evidence="6 11" id="KW-0269">Exonuclease</keyword>
<feature type="domain" description="AAA+ ATPase" evidence="12">
    <location>
        <begin position="203"/>
        <end position="370"/>
    </location>
</feature>
<dbReference type="InterPro" id="IPR003593">
    <property type="entry name" value="AAA+_ATPase"/>
</dbReference>
<dbReference type="PANTHER" id="PTHR43788">
    <property type="entry name" value="DNA2/NAM7 HELICASE FAMILY MEMBER"/>
    <property type="match status" value="1"/>
</dbReference>
<dbReference type="InterPro" id="IPR050534">
    <property type="entry name" value="Coronavir_polyprotein_1ab"/>
</dbReference>
<dbReference type="RefSeq" id="WP_188703641.1">
    <property type="nucleotide sequence ID" value="NZ_BMLX01000002.1"/>
</dbReference>
<dbReference type="InterPro" id="IPR041851">
    <property type="entry name" value="RecD_N_sf"/>
</dbReference>
<evidence type="ECO:0000256" key="11">
    <source>
        <dbReference type="HAMAP-Rule" id="MF_01487"/>
    </source>
</evidence>
<dbReference type="SUPFAM" id="SSF52540">
    <property type="entry name" value="P-loop containing nucleoside triphosphate hydrolases"/>
    <property type="match status" value="1"/>
</dbReference>
<keyword evidence="5 11" id="KW-0347">Helicase</keyword>
<comment type="similarity">
    <text evidence="11">Belongs to the RecD family.</text>
</comment>
<dbReference type="CDD" id="cd18809">
    <property type="entry name" value="SF1_C_RecD"/>
    <property type="match status" value="1"/>
</dbReference>
<dbReference type="HAMAP" id="MF_01487">
    <property type="entry name" value="RecD"/>
    <property type="match status" value="1"/>
</dbReference>